<dbReference type="EMBL" id="CP029360">
    <property type="protein sequence ID" value="AWK90329.1"/>
    <property type="molecule type" value="Genomic_DNA"/>
</dbReference>
<evidence type="ECO:0000313" key="1">
    <source>
        <dbReference type="EMBL" id="AWK90329.1"/>
    </source>
</evidence>
<gene>
    <name evidence="1" type="ORF">DEW08_30400</name>
</gene>
<geneLocation type="plasmid" evidence="1 2">
    <name>unnamed5</name>
</geneLocation>
<accession>A0A2S2D0P4</accession>
<dbReference type="KEGG" id="azz:DEW08_30400"/>
<dbReference type="AlphaFoldDB" id="A0A2S2D0P4"/>
<evidence type="ECO:0000313" key="2">
    <source>
        <dbReference type="Proteomes" id="UP000245629"/>
    </source>
</evidence>
<keyword evidence="2" id="KW-1185">Reference proteome</keyword>
<reference evidence="2" key="1">
    <citation type="submission" date="2018-05" db="EMBL/GenBank/DDBJ databases">
        <title>Azospirillum thermophila sp. nov., a novel isolated from hot spring.</title>
        <authorList>
            <person name="Zhao Z."/>
        </authorList>
    </citation>
    <scope>NUCLEOTIDE SEQUENCE [LARGE SCALE GENOMIC DNA]</scope>
    <source>
        <strain evidence="2">CFH 70021</strain>
        <plasmid evidence="2">unnamed5</plasmid>
    </source>
</reference>
<name>A0A2S2D0P4_9PROT</name>
<proteinExistence type="predicted"/>
<dbReference type="Proteomes" id="UP000245629">
    <property type="component" value="Plasmid unnamed5"/>
</dbReference>
<sequence>MPQAKMTATEITVAAAKRRLEPYFLECLGEIARRAGLSSGDALLATLAADQVPATVRKVREFVICYYRAMARGEVALDGPTVH</sequence>
<keyword evidence="1" id="KW-0614">Plasmid</keyword>
<protein>
    <submittedName>
        <fullName evidence="1">Uncharacterized protein</fullName>
    </submittedName>
</protein>
<organism evidence="1 2">
    <name type="scientific">Azospirillum thermophilum</name>
    <dbReference type="NCBI Taxonomy" id="2202148"/>
    <lineage>
        <taxon>Bacteria</taxon>
        <taxon>Pseudomonadati</taxon>
        <taxon>Pseudomonadota</taxon>
        <taxon>Alphaproteobacteria</taxon>
        <taxon>Rhodospirillales</taxon>
        <taxon>Azospirillaceae</taxon>
        <taxon>Azospirillum</taxon>
    </lineage>
</organism>
<dbReference type="RefSeq" id="WP_109334535.1">
    <property type="nucleotide sequence ID" value="NZ_CP029360.1"/>
</dbReference>